<protein>
    <submittedName>
        <fullName evidence="2">Glycosyl transferase family 2</fullName>
    </submittedName>
</protein>
<organism evidence="2 3">
    <name type="scientific">Chelatococcus asaccharovorans</name>
    <dbReference type="NCBI Taxonomy" id="28210"/>
    <lineage>
        <taxon>Bacteria</taxon>
        <taxon>Pseudomonadati</taxon>
        <taxon>Pseudomonadota</taxon>
        <taxon>Alphaproteobacteria</taxon>
        <taxon>Hyphomicrobiales</taxon>
        <taxon>Chelatococcaceae</taxon>
        <taxon>Chelatococcus</taxon>
    </lineage>
</organism>
<proteinExistence type="predicted"/>
<dbReference type="InterPro" id="IPR029044">
    <property type="entry name" value="Nucleotide-diphossugar_trans"/>
</dbReference>
<evidence type="ECO:0000259" key="1">
    <source>
        <dbReference type="Pfam" id="PF00535"/>
    </source>
</evidence>
<sequence>MGVLAFITTELSPFSPGGIGRVIHNMLVSMSAQDRNRSLVFLVDCAAPTDGFAELFPDVGLIRVDTAAHDPYRQARFVGAHVAPPHAYTHSKQHWRSVAIQQALAEAATRHAFDYVEFPDWGGLGFATIQEQRLRRFLGDAVIAVRLHMAHAVLAQAEARAVSRSDLNLVDLERKCLRDCDVVVGQLRPFADLTREVFGLDPKAWERRLVIHAPPVLLDGRDPAKDTIVPASDQPIRFVSKVQGFKRPDLFLRGVSGFLRRHPEVTGPVGVNAHGFDDAYRQSIARLVPADLAPRFRWNEVSTATGVRQAMIAASTVVVPSDVEAFCLAAYEASLLGARVVLNGRNPAFGPDTPWIDGETCVKFDGTALGLTDALERVFSPSLHLRPVEPPVAAWPWETPLAAPGVNGTEPGEPLVSVVVPHFNLGSYLPETLGSILALTYDNIEIVVVDDASTDEASRSVIDQLQRKEDPRLKVIVLECNRGLANARNVGIAQAAGDYILTLDADDLLHPGFLSLAVSALERNPDHDVVVTQAGYFTGADEIPLPGERADFIDYAIFTGEAVVAGLTENRFSTATAVFRKTLLQRFPYREELSAYEDWDLYLRLSQAEVRCLVTTGVYFFYRRRAGSMIATSEAAADARALLIHDMLRGLPSPGPRDRAHYLALAATVDADARARRAFECELAVSRSGLFMRAAIKAHGYWARLPREVRIVARTGLLLAWRLARGAVRGWYAWRARRVVGSWLDDAVAFMAGRPSRVSTGQRPRRFSRL</sequence>
<name>A0A2V3U2H9_9HYPH</name>
<dbReference type="PANTHER" id="PTHR43685:SF11">
    <property type="entry name" value="GLYCOSYLTRANSFERASE TAGX-RELATED"/>
    <property type="match status" value="1"/>
</dbReference>
<dbReference type="CDD" id="cd00761">
    <property type="entry name" value="Glyco_tranf_GTA_type"/>
    <property type="match status" value="1"/>
</dbReference>
<dbReference type="Gene3D" id="3.90.550.10">
    <property type="entry name" value="Spore Coat Polysaccharide Biosynthesis Protein SpsA, Chain A"/>
    <property type="match status" value="1"/>
</dbReference>
<dbReference type="RefSeq" id="WP_110376223.1">
    <property type="nucleotide sequence ID" value="NZ_JAHBRY010000001.1"/>
</dbReference>
<dbReference type="Pfam" id="PF00535">
    <property type="entry name" value="Glycos_transf_2"/>
    <property type="match status" value="1"/>
</dbReference>
<evidence type="ECO:0000313" key="2">
    <source>
        <dbReference type="EMBL" id="PXW56491.1"/>
    </source>
</evidence>
<comment type="caution">
    <text evidence="2">The sequence shown here is derived from an EMBL/GenBank/DDBJ whole genome shotgun (WGS) entry which is preliminary data.</text>
</comment>
<keyword evidence="2" id="KW-0808">Transferase</keyword>
<dbReference type="GO" id="GO:0016740">
    <property type="term" value="F:transferase activity"/>
    <property type="evidence" value="ECO:0007669"/>
    <property type="project" value="UniProtKB-KW"/>
</dbReference>
<feature type="domain" description="Glycosyltransferase 2-like" evidence="1">
    <location>
        <begin position="417"/>
        <end position="582"/>
    </location>
</feature>
<dbReference type="SUPFAM" id="SSF53756">
    <property type="entry name" value="UDP-Glycosyltransferase/glycogen phosphorylase"/>
    <property type="match status" value="1"/>
</dbReference>
<dbReference type="AlphaFoldDB" id="A0A2V3U2H9"/>
<dbReference type="InterPro" id="IPR050834">
    <property type="entry name" value="Glycosyltransf_2"/>
</dbReference>
<dbReference type="Proteomes" id="UP000248021">
    <property type="component" value="Unassembled WGS sequence"/>
</dbReference>
<dbReference type="EMBL" id="QJJK01000008">
    <property type="protein sequence ID" value="PXW56491.1"/>
    <property type="molecule type" value="Genomic_DNA"/>
</dbReference>
<accession>A0A2V3U2H9</accession>
<dbReference type="OrthoDB" id="9801954at2"/>
<dbReference type="PANTHER" id="PTHR43685">
    <property type="entry name" value="GLYCOSYLTRANSFERASE"/>
    <property type="match status" value="1"/>
</dbReference>
<gene>
    <name evidence="2" type="ORF">C7450_108241</name>
</gene>
<dbReference type="Gene3D" id="3.40.50.2000">
    <property type="entry name" value="Glycogen Phosphorylase B"/>
    <property type="match status" value="1"/>
</dbReference>
<dbReference type="InterPro" id="IPR001173">
    <property type="entry name" value="Glyco_trans_2-like"/>
</dbReference>
<keyword evidence="3" id="KW-1185">Reference proteome</keyword>
<reference evidence="2 3" key="1">
    <citation type="submission" date="2018-05" db="EMBL/GenBank/DDBJ databases">
        <title>Genomic Encyclopedia of Type Strains, Phase IV (KMG-IV): sequencing the most valuable type-strain genomes for metagenomic binning, comparative biology and taxonomic classification.</title>
        <authorList>
            <person name="Goeker M."/>
        </authorList>
    </citation>
    <scope>NUCLEOTIDE SEQUENCE [LARGE SCALE GENOMIC DNA]</scope>
    <source>
        <strain evidence="2 3">DSM 6462</strain>
    </source>
</reference>
<evidence type="ECO:0000313" key="3">
    <source>
        <dbReference type="Proteomes" id="UP000248021"/>
    </source>
</evidence>
<dbReference type="SUPFAM" id="SSF53448">
    <property type="entry name" value="Nucleotide-diphospho-sugar transferases"/>
    <property type="match status" value="1"/>
</dbReference>